<keyword evidence="5" id="KW-0862">Zinc</keyword>
<dbReference type="InterPro" id="IPR019734">
    <property type="entry name" value="TPR_rpt"/>
</dbReference>
<proteinExistence type="predicted"/>
<keyword evidence="4" id="KW-0378">Hydrolase</keyword>
<keyword evidence="2" id="KW-0645">Protease</keyword>
<dbReference type="Pfam" id="PF14559">
    <property type="entry name" value="TPR_19"/>
    <property type="match status" value="1"/>
</dbReference>
<keyword evidence="9" id="KW-1185">Reference proteome</keyword>
<dbReference type="EMBL" id="CP002364">
    <property type="protein sequence ID" value="ADW17862.1"/>
    <property type="molecule type" value="Genomic_DNA"/>
</dbReference>
<reference evidence="8 9" key="1">
    <citation type="journal article" date="2011" name="Stand. Genomic Sci.">
        <title>Complete genome sequence of Desulfobulbus propionicus type strain (1pr3).</title>
        <authorList>
            <person name="Pagani I."/>
            <person name="Lapidus A."/>
            <person name="Nolan M."/>
            <person name="Lucas S."/>
            <person name="Hammon N."/>
            <person name="Deshpande S."/>
            <person name="Cheng J.F."/>
            <person name="Chertkov O."/>
            <person name="Davenport K."/>
            <person name="Tapia R."/>
            <person name="Han C."/>
            <person name="Goodwin L."/>
            <person name="Pitluck S."/>
            <person name="Liolios K."/>
            <person name="Mavromatis K."/>
            <person name="Ivanova N."/>
            <person name="Mikhailova N."/>
            <person name="Pati A."/>
            <person name="Chen A."/>
            <person name="Palaniappan K."/>
            <person name="Land M."/>
            <person name="Hauser L."/>
            <person name="Chang Y.J."/>
            <person name="Jeffries C.D."/>
            <person name="Detter J.C."/>
            <person name="Brambilla E."/>
            <person name="Kannan K.P."/>
            <person name="Djao O.D."/>
            <person name="Rohde M."/>
            <person name="Pukall R."/>
            <person name="Spring S."/>
            <person name="Goker M."/>
            <person name="Sikorski J."/>
            <person name="Woyke T."/>
            <person name="Bristow J."/>
            <person name="Eisen J.A."/>
            <person name="Markowitz V."/>
            <person name="Hugenholtz P."/>
            <person name="Kyrpides N.C."/>
            <person name="Klenk H.P."/>
        </authorList>
    </citation>
    <scope>NUCLEOTIDE SEQUENCE [LARGE SCALE GENOMIC DNA]</scope>
    <source>
        <strain evidence="9">ATCC 33891 / DSM 2032 / 1pr3</strain>
    </source>
</reference>
<dbReference type="CDD" id="cd07333">
    <property type="entry name" value="M48C_bepA_like"/>
    <property type="match status" value="1"/>
</dbReference>
<name>A0A7U4DPC6_DESPD</name>
<dbReference type="Gene3D" id="3.30.2010.10">
    <property type="entry name" value="Metalloproteases ('zincins'), catalytic domain"/>
    <property type="match status" value="1"/>
</dbReference>
<evidence type="ECO:0000259" key="7">
    <source>
        <dbReference type="Pfam" id="PF01435"/>
    </source>
</evidence>
<dbReference type="GO" id="GO:0051603">
    <property type="term" value="P:proteolysis involved in protein catabolic process"/>
    <property type="evidence" value="ECO:0007669"/>
    <property type="project" value="TreeGrafter"/>
</dbReference>
<dbReference type="PANTHER" id="PTHR22726">
    <property type="entry name" value="METALLOENDOPEPTIDASE OMA1"/>
    <property type="match status" value="1"/>
</dbReference>
<evidence type="ECO:0000313" key="8">
    <source>
        <dbReference type="EMBL" id="ADW17862.1"/>
    </source>
</evidence>
<accession>A0A7U4DPC6</accession>
<gene>
    <name evidence="8" type="ordered locus">Despr_1710</name>
</gene>
<dbReference type="PANTHER" id="PTHR22726:SF1">
    <property type="entry name" value="METALLOENDOPEPTIDASE OMA1, MITOCHONDRIAL"/>
    <property type="match status" value="1"/>
</dbReference>
<dbReference type="Pfam" id="PF01435">
    <property type="entry name" value="Peptidase_M48"/>
    <property type="match status" value="1"/>
</dbReference>
<evidence type="ECO:0000256" key="6">
    <source>
        <dbReference type="ARBA" id="ARBA00023049"/>
    </source>
</evidence>
<evidence type="ECO:0000256" key="4">
    <source>
        <dbReference type="ARBA" id="ARBA00022801"/>
    </source>
</evidence>
<dbReference type="GO" id="GO:0004222">
    <property type="term" value="F:metalloendopeptidase activity"/>
    <property type="evidence" value="ECO:0007669"/>
    <property type="project" value="InterPro"/>
</dbReference>
<dbReference type="InterPro" id="IPR001915">
    <property type="entry name" value="Peptidase_M48"/>
</dbReference>
<evidence type="ECO:0000256" key="2">
    <source>
        <dbReference type="ARBA" id="ARBA00022670"/>
    </source>
</evidence>
<dbReference type="Proteomes" id="UP000006365">
    <property type="component" value="Chromosome"/>
</dbReference>
<evidence type="ECO:0000256" key="3">
    <source>
        <dbReference type="ARBA" id="ARBA00022723"/>
    </source>
</evidence>
<evidence type="ECO:0000313" key="9">
    <source>
        <dbReference type="Proteomes" id="UP000006365"/>
    </source>
</evidence>
<protein>
    <submittedName>
        <fullName evidence="8">Peptidase M48 Ste24p</fullName>
    </submittedName>
</protein>
<dbReference type="SMART" id="SM00028">
    <property type="entry name" value="TPR"/>
    <property type="match status" value="3"/>
</dbReference>
<evidence type="ECO:0000256" key="5">
    <source>
        <dbReference type="ARBA" id="ARBA00022833"/>
    </source>
</evidence>
<sequence length="472" mass="53524">MNRKTCFFRLVALLSLCAYVLLPLKALALSIGEERKIGDQLLYSVRKELPILDEPDISQYINTLGNKVLQIVGPQYFDYRFFVVKSDQFNAFAAPGGLVFFYTGLIETMNNEDQMLSVLAHEIGHVVSRHIAQRLDKGSKVSAATLLLAVAGLAMGVPGLSPGLMMGSMAAGQAINLQYSREDEEQADRLSFGWLKQMRRDPSAMEDMLRVMRRITRYRMGSETPQYLLTHPNPEARLGYVASLLELEKQKTGAAYDTTDNFKFLRFKYRVLMQAIDHEKLRIYCVNTLASATKVEDRTLAHFGLALLAAEERKFDQALQHLATVQEQYPRETILDIDRAVLFIQAGRMDEARTLLEQAVKRDPTDMYGLYQLAKMELMRGSTARAEQLLQRVAAAMPEFPQLYFDLGQIESSRGKEGASVFYLGKYNLYRGKIKLAKQYLTRASKETNVPEQMRIEARALLDKLKDLEKGI</sequence>
<keyword evidence="6" id="KW-0482">Metalloprotease</keyword>
<dbReference type="SUPFAM" id="SSF48452">
    <property type="entry name" value="TPR-like"/>
    <property type="match status" value="1"/>
</dbReference>
<dbReference type="AlphaFoldDB" id="A0A7U4DPC6"/>
<dbReference type="InterPro" id="IPR051156">
    <property type="entry name" value="Mito/Outer_Membr_Metalloprot"/>
</dbReference>
<keyword evidence="3" id="KW-0479">Metal-binding</keyword>
<comment type="cofactor">
    <cofactor evidence="1">
        <name>Zn(2+)</name>
        <dbReference type="ChEBI" id="CHEBI:29105"/>
    </cofactor>
</comment>
<dbReference type="GO" id="GO:0046872">
    <property type="term" value="F:metal ion binding"/>
    <property type="evidence" value="ECO:0007669"/>
    <property type="project" value="UniProtKB-KW"/>
</dbReference>
<dbReference type="KEGG" id="dpr:Despr_1710"/>
<organism evidence="8 9">
    <name type="scientific">Desulfobulbus propionicus (strain ATCC 33891 / DSM 2032 / VKM B-1956 / 1pr3)</name>
    <dbReference type="NCBI Taxonomy" id="577650"/>
    <lineage>
        <taxon>Bacteria</taxon>
        <taxon>Pseudomonadati</taxon>
        <taxon>Thermodesulfobacteriota</taxon>
        <taxon>Desulfobulbia</taxon>
        <taxon>Desulfobulbales</taxon>
        <taxon>Desulfobulbaceae</taxon>
        <taxon>Desulfobulbus</taxon>
    </lineage>
</organism>
<evidence type="ECO:0000256" key="1">
    <source>
        <dbReference type="ARBA" id="ARBA00001947"/>
    </source>
</evidence>
<dbReference type="RefSeq" id="WP_015724403.1">
    <property type="nucleotide sequence ID" value="NC_014972.1"/>
</dbReference>
<dbReference type="GO" id="GO:0016020">
    <property type="term" value="C:membrane"/>
    <property type="evidence" value="ECO:0007669"/>
    <property type="project" value="TreeGrafter"/>
</dbReference>
<feature type="domain" description="Peptidase M48" evidence="7">
    <location>
        <begin position="61"/>
        <end position="238"/>
    </location>
</feature>
<dbReference type="Gene3D" id="1.25.40.10">
    <property type="entry name" value="Tetratricopeptide repeat domain"/>
    <property type="match status" value="1"/>
</dbReference>
<dbReference type="InterPro" id="IPR011990">
    <property type="entry name" value="TPR-like_helical_dom_sf"/>
</dbReference>